<sequence length="254" mass="27292">MQAIAEGLADHKNLRDLSLGKNGFGDALAAGLGGHAALKALMLYGNRIGDGGIKAWHGASCARMVCWKGGIKAWHGASCARMVCWKALARALRPHAKLSDLRVFSNSITDVGLQVSMLSKRAWKAESSSWGGRVAMLNCSPVESLVMEWNVLARLILVLGTAQYLGLRDNSFGDDGAQALAGVLPRLLQLTGLTLSQNRVSDAGAEALVHGLRDNRVLKTLWLHENSLSDAGVEAVAAAFRDRTMEDLKLRPQR</sequence>
<dbReference type="Pfam" id="PF13516">
    <property type="entry name" value="LRR_6"/>
    <property type="match status" value="2"/>
</dbReference>
<dbReference type="GO" id="GO:0005829">
    <property type="term" value="C:cytosol"/>
    <property type="evidence" value="ECO:0007669"/>
    <property type="project" value="TreeGrafter"/>
</dbReference>
<dbReference type="InterPro" id="IPR027038">
    <property type="entry name" value="RanGap"/>
</dbReference>
<dbReference type="GO" id="GO:0005634">
    <property type="term" value="C:nucleus"/>
    <property type="evidence" value="ECO:0007669"/>
    <property type="project" value="TreeGrafter"/>
</dbReference>
<gene>
    <name evidence="1" type="primary">NLRC3</name>
    <name evidence="1" type="ORF">SNAT2548_LOCUS33613</name>
</gene>
<dbReference type="GO" id="GO:0005096">
    <property type="term" value="F:GTPase activator activity"/>
    <property type="evidence" value="ECO:0007669"/>
    <property type="project" value="InterPro"/>
</dbReference>
<evidence type="ECO:0000313" key="1">
    <source>
        <dbReference type="EMBL" id="CAE7590156.1"/>
    </source>
</evidence>
<proteinExistence type="predicted"/>
<dbReference type="AlphaFoldDB" id="A0A812UQP0"/>
<dbReference type="InterPro" id="IPR032675">
    <property type="entry name" value="LRR_dom_sf"/>
</dbReference>
<dbReference type="EMBL" id="CAJNDS010002766">
    <property type="protein sequence ID" value="CAE7590156.1"/>
    <property type="molecule type" value="Genomic_DNA"/>
</dbReference>
<dbReference type="OrthoDB" id="120976at2759"/>
<dbReference type="GO" id="GO:0006913">
    <property type="term" value="P:nucleocytoplasmic transport"/>
    <property type="evidence" value="ECO:0007669"/>
    <property type="project" value="TreeGrafter"/>
</dbReference>
<dbReference type="PANTHER" id="PTHR24113">
    <property type="entry name" value="RAN GTPASE-ACTIVATING PROTEIN 1"/>
    <property type="match status" value="1"/>
</dbReference>
<dbReference type="SUPFAM" id="SSF52047">
    <property type="entry name" value="RNI-like"/>
    <property type="match status" value="1"/>
</dbReference>
<keyword evidence="2" id="KW-1185">Reference proteome</keyword>
<dbReference type="GO" id="GO:0048471">
    <property type="term" value="C:perinuclear region of cytoplasm"/>
    <property type="evidence" value="ECO:0007669"/>
    <property type="project" value="TreeGrafter"/>
</dbReference>
<reference evidence="1" key="1">
    <citation type="submission" date="2021-02" db="EMBL/GenBank/DDBJ databases">
        <authorList>
            <person name="Dougan E. K."/>
            <person name="Rhodes N."/>
            <person name="Thang M."/>
            <person name="Chan C."/>
        </authorList>
    </citation>
    <scope>NUCLEOTIDE SEQUENCE</scope>
</reference>
<dbReference type="Gene3D" id="3.80.10.10">
    <property type="entry name" value="Ribonuclease Inhibitor"/>
    <property type="match status" value="2"/>
</dbReference>
<dbReference type="PANTHER" id="PTHR24113:SF15">
    <property type="entry name" value="NACHT DOMAIN-CONTAINING PROTEIN"/>
    <property type="match status" value="1"/>
</dbReference>
<evidence type="ECO:0000313" key="2">
    <source>
        <dbReference type="Proteomes" id="UP000604046"/>
    </source>
</evidence>
<dbReference type="InterPro" id="IPR001611">
    <property type="entry name" value="Leu-rich_rpt"/>
</dbReference>
<name>A0A812UQP0_9DINO</name>
<protein>
    <submittedName>
        <fullName evidence="1">NLRC3 protein</fullName>
    </submittedName>
</protein>
<dbReference type="GO" id="GO:0031267">
    <property type="term" value="F:small GTPase binding"/>
    <property type="evidence" value="ECO:0007669"/>
    <property type="project" value="TreeGrafter"/>
</dbReference>
<comment type="caution">
    <text evidence="1">The sequence shown here is derived from an EMBL/GenBank/DDBJ whole genome shotgun (WGS) entry which is preliminary data.</text>
</comment>
<dbReference type="Proteomes" id="UP000604046">
    <property type="component" value="Unassembled WGS sequence"/>
</dbReference>
<accession>A0A812UQP0</accession>
<organism evidence="1 2">
    <name type="scientific">Symbiodinium natans</name>
    <dbReference type="NCBI Taxonomy" id="878477"/>
    <lineage>
        <taxon>Eukaryota</taxon>
        <taxon>Sar</taxon>
        <taxon>Alveolata</taxon>
        <taxon>Dinophyceae</taxon>
        <taxon>Suessiales</taxon>
        <taxon>Symbiodiniaceae</taxon>
        <taxon>Symbiodinium</taxon>
    </lineage>
</organism>
<dbReference type="SMART" id="SM00368">
    <property type="entry name" value="LRR_RI"/>
    <property type="match status" value="4"/>
</dbReference>